<evidence type="ECO:0000256" key="1">
    <source>
        <dbReference type="ARBA" id="ARBA00001936"/>
    </source>
</evidence>
<accession>A0A507ED35</accession>
<evidence type="ECO:0000313" key="11">
    <source>
        <dbReference type="Proteomes" id="UP000318582"/>
    </source>
</evidence>
<proteinExistence type="inferred from homology"/>
<keyword evidence="7" id="KW-0464">Manganese</keyword>
<keyword evidence="11" id="KW-1185">Reference proteome</keyword>
<dbReference type="EMBL" id="QEAQ01000006">
    <property type="protein sequence ID" value="TPX61724.1"/>
    <property type="molecule type" value="Genomic_DNA"/>
</dbReference>
<dbReference type="GO" id="GO:0010945">
    <property type="term" value="F:coenzyme A diphosphatase activity"/>
    <property type="evidence" value="ECO:0007669"/>
    <property type="project" value="InterPro"/>
</dbReference>
<keyword evidence="5" id="KW-0378">Hydrolase</keyword>
<dbReference type="InterPro" id="IPR015797">
    <property type="entry name" value="NUDIX_hydrolase-like_dom_sf"/>
</dbReference>
<evidence type="ECO:0000259" key="9">
    <source>
        <dbReference type="PROSITE" id="PS51462"/>
    </source>
</evidence>
<comment type="similarity">
    <text evidence="3">Belongs to the Nudix hydrolase family. PCD1 subfamily.</text>
</comment>
<keyword evidence="4" id="KW-0479">Metal-binding</keyword>
<dbReference type="PANTHER" id="PTHR12992:SF11">
    <property type="entry name" value="MITOCHONDRIAL COENZYME A DIPHOSPHATASE NUDT8"/>
    <property type="match status" value="1"/>
</dbReference>
<evidence type="ECO:0000256" key="6">
    <source>
        <dbReference type="ARBA" id="ARBA00022842"/>
    </source>
</evidence>
<evidence type="ECO:0000256" key="4">
    <source>
        <dbReference type="ARBA" id="ARBA00022723"/>
    </source>
</evidence>
<dbReference type="Proteomes" id="UP000318582">
    <property type="component" value="Unassembled WGS sequence"/>
</dbReference>
<dbReference type="CDD" id="cd03426">
    <property type="entry name" value="NUDIX_CoAse_Nudt7"/>
    <property type="match status" value="1"/>
</dbReference>
<protein>
    <recommendedName>
        <fullName evidence="9">Nudix hydrolase domain-containing protein</fullName>
    </recommendedName>
</protein>
<evidence type="ECO:0000256" key="2">
    <source>
        <dbReference type="ARBA" id="ARBA00001946"/>
    </source>
</evidence>
<name>A0A507ED35_9FUNG</name>
<dbReference type="GO" id="GO:0009132">
    <property type="term" value="P:nucleoside diphosphate metabolic process"/>
    <property type="evidence" value="ECO:0007669"/>
    <property type="project" value="InterPro"/>
</dbReference>
<dbReference type="PROSITE" id="PS51462">
    <property type="entry name" value="NUDIX"/>
    <property type="match status" value="1"/>
</dbReference>
<organism evidence="10 11">
    <name type="scientific">Powellomyces hirtus</name>
    <dbReference type="NCBI Taxonomy" id="109895"/>
    <lineage>
        <taxon>Eukaryota</taxon>
        <taxon>Fungi</taxon>
        <taxon>Fungi incertae sedis</taxon>
        <taxon>Chytridiomycota</taxon>
        <taxon>Chytridiomycota incertae sedis</taxon>
        <taxon>Chytridiomycetes</taxon>
        <taxon>Spizellomycetales</taxon>
        <taxon>Powellomycetaceae</taxon>
        <taxon>Powellomyces</taxon>
    </lineage>
</organism>
<dbReference type="SUPFAM" id="SSF55811">
    <property type="entry name" value="Nudix"/>
    <property type="match status" value="1"/>
</dbReference>
<dbReference type="PANTHER" id="PTHR12992">
    <property type="entry name" value="NUDIX HYDROLASE"/>
    <property type="match status" value="1"/>
</dbReference>
<feature type="domain" description="Nudix hydrolase" evidence="9">
    <location>
        <begin position="87"/>
        <end position="227"/>
    </location>
</feature>
<evidence type="ECO:0000313" key="10">
    <source>
        <dbReference type="EMBL" id="TPX61724.1"/>
    </source>
</evidence>
<dbReference type="AlphaFoldDB" id="A0A507ED35"/>
<evidence type="ECO:0000256" key="8">
    <source>
        <dbReference type="SAM" id="MobiDB-lite"/>
    </source>
</evidence>
<dbReference type="Gene3D" id="3.90.79.10">
    <property type="entry name" value="Nucleoside Triphosphate Pyrophosphohydrolase"/>
    <property type="match status" value="1"/>
</dbReference>
<evidence type="ECO:0000256" key="7">
    <source>
        <dbReference type="ARBA" id="ARBA00023211"/>
    </source>
</evidence>
<dbReference type="Pfam" id="PF00293">
    <property type="entry name" value="NUDIX"/>
    <property type="match status" value="1"/>
</dbReference>
<dbReference type="InterPro" id="IPR000059">
    <property type="entry name" value="NUDIX_hydrolase_NudL_CS"/>
</dbReference>
<dbReference type="GO" id="GO:0000287">
    <property type="term" value="F:magnesium ion binding"/>
    <property type="evidence" value="ECO:0007669"/>
    <property type="project" value="InterPro"/>
</dbReference>
<dbReference type="PROSITE" id="PS01293">
    <property type="entry name" value="NUDIX_COA"/>
    <property type="match status" value="1"/>
</dbReference>
<comment type="caution">
    <text evidence="10">The sequence shown here is derived from an EMBL/GenBank/DDBJ whole genome shotgun (WGS) entry which is preliminary data.</text>
</comment>
<dbReference type="InterPro" id="IPR000086">
    <property type="entry name" value="NUDIX_hydrolase_dom"/>
</dbReference>
<keyword evidence="6" id="KW-0460">Magnesium</keyword>
<evidence type="ECO:0000256" key="5">
    <source>
        <dbReference type="ARBA" id="ARBA00022801"/>
    </source>
</evidence>
<reference evidence="10 11" key="1">
    <citation type="journal article" date="2019" name="Sci. Rep.">
        <title>Comparative genomics of chytrid fungi reveal insights into the obligate biotrophic and pathogenic lifestyle of Synchytrium endobioticum.</title>
        <authorList>
            <person name="van de Vossenberg B.T.L.H."/>
            <person name="Warris S."/>
            <person name="Nguyen H.D.T."/>
            <person name="van Gent-Pelzer M.P.E."/>
            <person name="Joly D.L."/>
            <person name="van de Geest H.C."/>
            <person name="Bonants P.J.M."/>
            <person name="Smith D.S."/>
            <person name="Levesque C.A."/>
            <person name="van der Lee T.A.J."/>
        </authorList>
    </citation>
    <scope>NUCLEOTIDE SEQUENCE [LARGE SCALE GENOMIC DNA]</scope>
    <source>
        <strain evidence="10 11">CBS 809.83</strain>
    </source>
</reference>
<comment type="cofactor">
    <cofactor evidence="1">
        <name>Mn(2+)</name>
        <dbReference type="ChEBI" id="CHEBI:29035"/>
    </cofactor>
</comment>
<dbReference type="STRING" id="109895.A0A507ED35"/>
<dbReference type="GO" id="GO:0030145">
    <property type="term" value="F:manganese ion binding"/>
    <property type="evidence" value="ECO:0007669"/>
    <property type="project" value="InterPro"/>
</dbReference>
<evidence type="ECO:0000256" key="3">
    <source>
        <dbReference type="ARBA" id="ARBA00006506"/>
    </source>
</evidence>
<comment type="cofactor">
    <cofactor evidence="2">
        <name>Mg(2+)</name>
        <dbReference type="ChEBI" id="CHEBI:18420"/>
    </cofactor>
</comment>
<gene>
    <name evidence="10" type="ORF">PhCBS80983_g00994</name>
</gene>
<dbReference type="InterPro" id="IPR045121">
    <property type="entry name" value="CoAse"/>
</dbReference>
<feature type="region of interest" description="Disordered" evidence="8">
    <location>
        <begin position="16"/>
        <end position="41"/>
    </location>
</feature>
<sequence>MHRAVKPRLILQSFSTQSPSRLSHPSPATYPSIPRTPIDDSLPPLNAGQSLKLTPEALSVYRARLAAHVDSTPCPRWRYKGPENTTWRHAGVCIPLVNLAKDGGEPSVLLTVRSSTLRRNGGEVAFPGGSQDPGDRTMVDTALRETEEEVGIPADSVDVLGVFHPLPDRSHTILIHPVLCHVPSLQSLSDLACNPEEVSEAFTVPLAQLLCMGTHVERLRGGPRNVRNWHVDGRKIWGLSAWILEGVLKEVIAPGGVMGCDVWSHKQATGHSARASESNI</sequence>